<sequence length="505" mass="53212">MVGENFLRRRTSLILSAALVSLCGCAPGSIVPHATLTAPGAADTGASIADAAAAGGQRPEVAADGWWKAYGDPQLDALVERATNEAPSVALAAARIEQAQAELGAVASEDKPSLTGNADALVEHFPDHYIYSNQYAGKAGSEGRITVDAYYRLDFWGKRRETKAAAAERVREARGAAADARLLLQTALVEAYVGLDAAYKISDIATAAVTRRQGVIDLLRLRARSGLATEIDAVQARDAITDTRSEIARLAGEIERRRHQIAALMGKGPAFGDALKRPTLTGIADPAPLSPVPAELLGHRPDVEAARANVEAAAHGIGVAKAAFYPDIDLNAFAGLKSLDLGQLLRPGSLALGFGPAVTLPIFEGGLLTSNLKRRTAEYDAAVLTYNQTVATALSQVADGIVTLRAEHARKLEADEALTHWRHVVGLLHDRERQGLSSGLERLASETALLLSERRSAEADARVVLAQTALIRALGGAWRPTQDAAGKQTASAQSTLSSIATTHHE</sequence>
<evidence type="ECO:0000256" key="2">
    <source>
        <dbReference type="ARBA" id="ARBA00007613"/>
    </source>
</evidence>
<feature type="region of interest" description="Disordered" evidence="10">
    <location>
        <begin position="482"/>
        <end position="505"/>
    </location>
</feature>
<dbReference type="Gene3D" id="1.20.1600.10">
    <property type="entry name" value="Outer membrane efflux proteins (OEP)"/>
    <property type="match status" value="1"/>
</dbReference>
<organism evidence="11 12">
    <name type="scientific">Trinickia fusca</name>
    <dbReference type="NCBI Taxonomy" id="2419777"/>
    <lineage>
        <taxon>Bacteria</taxon>
        <taxon>Pseudomonadati</taxon>
        <taxon>Pseudomonadota</taxon>
        <taxon>Betaproteobacteria</taxon>
        <taxon>Burkholderiales</taxon>
        <taxon>Burkholderiaceae</taxon>
        <taxon>Trinickia</taxon>
    </lineage>
</organism>
<feature type="chain" id="PRO_5019610318" evidence="9">
    <location>
        <begin position="27"/>
        <end position="505"/>
    </location>
</feature>
<accession>A0A494XFC8</accession>
<protein>
    <submittedName>
        <fullName evidence="11">Efflux transporter outer membrane subunit</fullName>
    </submittedName>
</protein>
<evidence type="ECO:0000256" key="6">
    <source>
        <dbReference type="ARBA" id="ARBA00023136"/>
    </source>
</evidence>
<evidence type="ECO:0000256" key="9">
    <source>
        <dbReference type="RuleBase" id="RU362097"/>
    </source>
</evidence>
<keyword evidence="12" id="KW-1185">Reference proteome</keyword>
<dbReference type="Gene3D" id="2.20.200.10">
    <property type="entry name" value="Outer membrane efflux proteins (OEP)"/>
    <property type="match status" value="1"/>
</dbReference>
<name>A0A494XFC8_9BURK</name>
<gene>
    <name evidence="11" type="ORF">D7S89_15600</name>
</gene>
<evidence type="ECO:0000256" key="1">
    <source>
        <dbReference type="ARBA" id="ARBA00004370"/>
    </source>
</evidence>
<evidence type="ECO:0000256" key="8">
    <source>
        <dbReference type="ARBA" id="ARBA00023288"/>
    </source>
</evidence>
<dbReference type="AlphaFoldDB" id="A0A494XFC8"/>
<dbReference type="GO" id="GO:0005886">
    <property type="term" value="C:plasma membrane"/>
    <property type="evidence" value="ECO:0007669"/>
    <property type="project" value="UniProtKB-SubCell"/>
</dbReference>
<evidence type="ECO:0000256" key="7">
    <source>
        <dbReference type="ARBA" id="ARBA00023139"/>
    </source>
</evidence>
<dbReference type="SUPFAM" id="SSF56954">
    <property type="entry name" value="Outer membrane efflux proteins (OEP)"/>
    <property type="match status" value="1"/>
</dbReference>
<feature type="compositionally biased region" description="Polar residues" evidence="10">
    <location>
        <begin position="488"/>
        <end position="505"/>
    </location>
</feature>
<evidence type="ECO:0000256" key="3">
    <source>
        <dbReference type="ARBA" id="ARBA00022452"/>
    </source>
</evidence>
<dbReference type="OrthoDB" id="9770517at2"/>
<evidence type="ECO:0000256" key="5">
    <source>
        <dbReference type="ARBA" id="ARBA00022729"/>
    </source>
</evidence>
<dbReference type="InterPro" id="IPR003423">
    <property type="entry name" value="OMP_efflux"/>
</dbReference>
<keyword evidence="3 9" id="KW-1134">Transmembrane beta strand</keyword>
<keyword evidence="6 9" id="KW-0472">Membrane</keyword>
<dbReference type="NCBIfam" id="TIGR01845">
    <property type="entry name" value="outer_NodT"/>
    <property type="match status" value="1"/>
</dbReference>
<keyword evidence="8 9" id="KW-0449">Lipoprotein</keyword>
<proteinExistence type="inferred from homology"/>
<dbReference type="EMBL" id="RBZV01000006">
    <property type="protein sequence ID" value="RKP46794.1"/>
    <property type="molecule type" value="Genomic_DNA"/>
</dbReference>
<dbReference type="GO" id="GO:0015562">
    <property type="term" value="F:efflux transmembrane transporter activity"/>
    <property type="evidence" value="ECO:0007669"/>
    <property type="project" value="InterPro"/>
</dbReference>
<dbReference type="InterPro" id="IPR010131">
    <property type="entry name" value="MdtP/NodT-like"/>
</dbReference>
<keyword evidence="7 9" id="KW-0564">Palmitate</keyword>
<dbReference type="Proteomes" id="UP000280434">
    <property type="component" value="Unassembled WGS sequence"/>
</dbReference>
<evidence type="ECO:0000313" key="11">
    <source>
        <dbReference type="EMBL" id="RKP46794.1"/>
    </source>
</evidence>
<keyword evidence="5 9" id="KW-0732">Signal</keyword>
<dbReference type="PANTHER" id="PTHR30203:SF20">
    <property type="entry name" value="MULTIDRUG RESISTANCE OUTER MEMBRANE PROTEIN MDTP-RELATED"/>
    <property type="match status" value="1"/>
</dbReference>
<keyword evidence="4 9" id="KW-0812">Transmembrane</keyword>
<feature type="signal peptide" evidence="9">
    <location>
        <begin position="1"/>
        <end position="26"/>
    </location>
</feature>
<dbReference type="PANTHER" id="PTHR30203">
    <property type="entry name" value="OUTER MEMBRANE CATION EFFLUX PROTEIN"/>
    <property type="match status" value="1"/>
</dbReference>
<evidence type="ECO:0000313" key="12">
    <source>
        <dbReference type="Proteomes" id="UP000280434"/>
    </source>
</evidence>
<evidence type="ECO:0000256" key="4">
    <source>
        <dbReference type="ARBA" id="ARBA00022692"/>
    </source>
</evidence>
<comment type="caution">
    <text evidence="11">The sequence shown here is derived from an EMBL/GenBank/DDBJ whole genome shotgun (WGS) entry which is preliminary data.</text>
</comment>
<evidence type="ECO:0000256" key="10">
    <source>
        <dbReference type="SAM" id="MobiDB-lite"/>
    </source>
</evidence>
<dbReference type="Pfam" id="PF02321">
    <property type="entry name" value="OEP"/>
    <property type="match status" value="2"/>
</dbReference>
<comment type="similarity">
    <text evidence="2 9">Belongs to the outer membrane factor (OMF) (TC 1.B.17) family.</text>
</comment>
<comment type="subcellular location">
    <subcellularLocation>
        <location evidence="9">Cell membrane</location>
        <topology evidence="9">Lipid-anchor</topology>
    </subcellularLocation>
    <subcellularLocation>
        <location evidence="1">Membrane</location>
    </subcellularLocation>
</comment>
<reference evidence="11 12" key="1">
    <citation type="submission" date="2018-10" db="EMBL/GenBank/DDBJ databases">
        <title>Paraburkholderia sp. 7MK8-2, isolated from soil.</title>
        <authorList>
            <person name="Gao Z.-H."/>
            <person name="Qiu L.-H."/>
        </authorList>
    </citation>
    <scope>NUCLEOTIDE SEQUENCE [LARGE SCALE GENOMIC DNA]</scope>
    <source>
        <strain evidence="11 12">7MK8-2</strain>
    </source>
</reference>